<accession>C8VDV1</accession>
<reference evidence="2" key="1">
    <citation type="journal article" date="2005" name="Nature">
        <title>Sequencing of Aspergillus nidulans and comparative analysis with A. fumigatus and A. oryzae.</title>
        <authorList>
            <person name="Galagan J.E."/>
            <person name="Calvo S.E."/>
            <person name="Cuomo C."/>
            <person name="Ma L.J."/>
            <person name="Wortman J.R."/>
            <person name="Batzoglou S."/>
            <person name="Lee S.I."/>
            <person name="Basturkmen M."/>
            <person name="Spevak C.C."/>
            <person name="Clutterbuck J."/>
            <person name="Kapitonov V."/>
            <person name="Jurka J."/>
            <person name="Scazzocchio C."/>
            <person name="Farman M."/>
            <person name="Butler J."/>
            <person name="Purcell S."/>
            <person name="Harris S."/>
            <person name="Braus G.H."/>
            <person name="Draht O."/>
            <person name="Busch S."/>
            <person name="D'Enfert C."/>
            <person name="Bouchier C."/>
            <person name="Goldman G.H."/>
            <person name="Bell-Pedersen D."/>
            <person name="Griffiths-Jones S."/>
            <person name="Doonan J.H."/>
            <person name="Yu J."/>
            <person name="Vienken K."/>
            <person name="Pain A."/>
            <person name="Freitag M."/>
            <person name="Selker E.U."/>
            <person name="Archer D.B."/>
            <person name="Penalva M.A."/>
            <person name="Oakley B.R."/>
            <person name="Momany M."/>
            <person name="Tanaka T."/>
            <person name="Kumagai T."/>
            <person name="Asai K."/>
            <person name="Machida M."/>
            <person name="Nierman W.C."/>
            <person name="Denning D.W."/>
            <person name="Caddick M."/>
            <person name="Hynes M."/>
            <person name="Paoletti M."/>
            <person name="Fischer R."/>
            <person name="Miller B."/>
            <person name="Dyer P."/>
            <person name="Sachs M.S."/>
            <person name="Osmani S.A."/>
            <person name="Birren B.W."/>
        </authorList>
    </citation>
    <scope>NUCLEOTIDE SEQUENCE [LARGE SCALE GENOMIC DNA]</scope>
    <source>
        <strain evidence="2">FGSC A4 / ATCC 38163 / CBS 112.46 / NRRL 194 / M139</strain>
    </source>
</reference>
<keyword evidence="2" id="KW-1185">Reference proteome</keyword>
<name>C8VDV1_EMENI</name>
<evidence type="ECO:0000313" key="1">
    <source>
        <dbReference type="EMBL" id="CBF80187.1"/>
    </source>
</evidence>
<dbReference type="GeneID" id="74897139"/>
<dbReference type="RefSeq" id="XP_050468056.1">
    <property type="nucleotide sequence ID" value="XM_050612102.1"/>
</dbReference>
<proteinExistence type="predicted"/>
<dbReference type="KEGG" id="ani:ANIA_11573"/>
<reference evidence="2" key="2">
    <citation type="journal article" date="2009" name="Fungal Genet. Biol.">
        <title>The 2008 update of the Aspergillus nidulans genome annotation: a community effort.</title>
        <authorList>
            <person name="Wortman J.R."/>
            <person name="Gilsenan J.M."/>
            <person name="Joardar V."/>
            <person name="Deegan J."/>
            <person name="Clutterbuck J."/>
            <person name="Andersen M.R."/>
            <person name="Archer D."/>
            <person name="Bencina M."/>
            <person name="Braus G."/>
            <person name="Coutinho P."/>
            <person name="von Dohren H."/>
            <person name="Doonan J."/>
            <person name="Driessen A.J."/>
            <person name="Durek P."/>
            <person name="Espeso E."/>
            <person name="Fekete E."/>
            <person name="Flipphi M."/>
            <person name="Estrada C.G."/>
            <person name="Geysens S."/>
            <person name="Goldman G."/>
            <person name="de Groot P.W."/>
            <person name="Hansen K."/>
            <person name="Harris S.D."/>
            <person name="Heinekamp T."/>
            <person name="Helmstaedt K."/>
            <person name="Henrissat B."/>
            <person name="Hofmann G."/>
            <person name="Homan T."/>
            <person name="Horio T."/>
            <person name="Horiuchi H."/>
            <person name="James S."/>
            <person name="Jones M."/>
            <person name="Karaffa L."/>
            <person name="Karanyi Z."/>
            <person name="Kato M."/>
            <person name="Keller N."/>
            <person name="Kelly D.E."/>
            <person name="Kiel J.A."/>
            <person name="Kim J.M."/>
            <person name="van der Klei I.J."/>
            <person name="Klis F.M."/>
            <person name="Kovalchuk A."/>
            <person name="Krasevec N."/>
            <person name="Kubicek C.P."/>
            <person name="Liu B."/>
            <person name="Maccabe A."/>
            <person name="Meyer V."/>
            <person name="Mirabito P."/>
            <person name="Miskei M."/>
            <person name="Mos M."/>
            <person name="Mullins J."/>
            <person name="Nelson D.R."/>
            <person name="Nielsen J."/>
            <person name="Oakley B.R."/>
            <person name="Osmani S.A."/>
            <person name="Pakula T."/>
            <person name="Paszewski A."/>
            <person name="Paulsen I."/>
            <person name="Pilsyk S."/>
            <person name="Pocsi I."/>
            <person name="Punt P.J."/>
            <person name="Ram A.F."/>
            <person name="Ren Q."/>
            <person name="Robellet X."/>
            <person name="Robson G."/>
            <person name="Seiboth B."/>
            <person name="van Solingen P."/>
            <person name="Specht T."/>
            <person name="Sun J."/>
            <person name="Taheri-Talesh N."/>
            <person name="Takeshita N."/>
            <person name="Ussery D."/>
            <person name="vanKuyk P.A."/>
            <person name="Visser H."/>
            <person name="van de Vondervoort P.J."/>
            <person name="de Vries R.P."/>
            <person name="Walton J."/>
            <person name="Xiang X."/>
            <person name="Xiong Y."/>
            <person name="Zeng A.P."/>
            <person name="Brandt B.W."/>
            <person name="Cornell M.J."/>
            <person name="van den Hondel C.A."/>
            <person name="Visser J."/>
            <person name="Oliver S.G."/>
            <person name="Turner G."/>
        </authorList>
    </citation>
    <scope>GENOME REANNOTATION</scope>
    <source>
        <strain evidence="2">FGSC A4 / ATCC 38163 / CBS 112.46 / NRRL 194 / M139</strain>
    </source>
</reference>
<dbReference type="Proteomes" id="UP000000560">
    <property type="component" value="Chromosome IV"/>
</dbReference>
<dbReference type="HOGENOM" id="CLU_3224557_0_0_1"/>
<dbReference type="InParanoid" id="C8VDV1"/>
<dbReference type="EMBL" id="BN001304">
    <property type="protein sequence ID" value="CBF80187.1"/>
    <property type="molecule type" value="Genomic_DNA"/>
</dbReference>
<sequence>MWVCMALPWYNFGSYGNRDAEEHDSWLADQNILGNYDMGPSKKI</sequence>
<organism evidence="1 2">
    <name type="scientific">Emericella nidulans (strain FGSC A4 / ATCC 38163 / CBS 112.46 / NRRL 194 / M139)</name>
    <name type="common">Aspergillus nidulans</name>
    <dbReference type="NCBI Taxonomy" id="227321"/>
    <lineage>
        <taxon>Eukaryota</taxon>
        <taxon>Fungi</taxon>
        <taxon>Dikarya</taxon>
        <taxon>Ascomycota</taxon>
        <taxon>Pezizomycotina</taxon>
        <taxon>Eurotiomycetes</taxon>
        <taxon>Eurotiomycetidae</taxon>
        <taxon>Eurotiales</taxon>
        <taxon>Aspergillaceae</taxon>
        <taxon>Aspergillus</taxon>
        <taxon>Aspergillus subgen. Nidulantes</taxon>
    </lineage>
</organism>
<evidence type="ECO:0000313" key="2">
    <source>
        <dbReference type="Proteomes" id="UP000000560"/>
    </source>
</evidence>
<protein>
    <submittedName>
        <fullName evidence="1">Uncharacterized protein</fullName>
    </submittedName>
</protein>
<dbReference type="AlphaFoldDB" id="C8VDV1"/>
<gene>
    <name evidence="1" type="ORF">ANIA_11573</name>
</gene>